<dbReference type="EMBL" id="CP018911">
    <property type="protein sequence ID" value="AZU04622.1"/>
    <property type="molecule type" value="Genomic_DNA"/>
</dbReference>
<sequence length="296" mass="31435">MIGLVLASSLALTASGDDARAETAARLARLVEVAAIDEACAMLPPAERAILDREIASVRHQAEAGGMSSATWSSGSERIRRRWASPDCSASAAQQTVLRYRQALSGWLMGGERSFEGQRRVWTARAAQDEHSHWALAQEAVHGGISARFGSVIIGEDALVLLSLRAPRQPASAVLVLRDVQLAPRPVDFTSGGRRQPPGGEPLAGLGALSSGQRRIWSSGVLRDGGRFAPDGDGVTASFTFPGDTLEQMMALEAAEAARVDLYDASGARMGRIWIEIGALRQARNYALAANPSPLE</sequence>
<organism evidence="1 2">
    <name type="scientific">Glycocaulis alkaliphilus</name>
    <dbReference type="NCBI Taxonomy" id="1434191"/>
    <lineage>
        <taxon>Bacteria</taxon>
        <taxon>Pseudomonadati</taxon>
        <taxon>Pseudomonadota</taxon>
        <taxon>Alphaproteobacteria</taxon>
        <taxon>Maricaulales</taxon>
        <taxon>Maricaulaceae</taxon>
        <taxon>Glycocaulis</taxon>
    </lineage>
</organism>
<gene>
    <name evidence="1" type="ORF">X907_2099</name>
</gene>
<evidence type="ECO:0000313" key="1">
    <source>
        <dbReference type="EMBL" id="AZU04622.1"/>
    </source>
</evidence>
<dbReference type="KEGG" id="gak:X907_2099"/>
<accession>A0A3T0EBD1</accession>
<dbReference type="Proteomes" id="UP000286954">
    <property type="component" value="Chromosome"/>
</dbReference>
<proteinExistence type="predicted"/>
<dbReference type="RefSeq" id="WP_127567708.1">
    <property type="nucleotide sequence ID" value="NZ_BMFB01000001.1"/>
</dbReference>
<reference evidence="1 2" key="1">
    <citation type="submission" date="2016-12" db="EMBL/GenBank/DDBJ databases">
        <title>The genome of dimorphic prosthecate Glycocaulis alkaliphilus 6b-8t, isolated from crude oil dictates its adaptability in petroleum environments.</title>
        <authorList>
            <person name="Wu X.-L."/>
            <person name="Geng S."/>
        </authorList>
    </citation>
    <scope>NUCLEOTIDE SEQUENCE [LARGE SCALE GENOMIC DNA]</scope>
    <source>
        <strain evidence="1 2">6B-8</strain>
    </source>
</reference>
<name>A0A3T0EBD1_9PROT</name>
<dbReference type="OrthoDB" id="7627268at2"/>
<keyword evidence="2" id="KW-1185">Reference proteome</keyword>
<dbReference type="AlphaFoldDB" id="A0A3T0EBD1"/>
<evidence type="ECO:0000313" key="2">
    <source>
        <dbReference type="Proteomes" id="UP000286954"/>
    </source>
</evidence>
<protein>
    <submittedName>
        <fullName evidence="1">Uncharacterized protein</fullName>
    </submittedName>
</protein>